<protein>
    <recommendedName>
        <fullName evidence="3">Intercellular adhesion molecule N-terminal domain-containing protein</fullName>
    </recommendedName>
</protein>
<proteinExistence type="predicted"/>
<comment type="caution">
    <text evidence="1">The sequence shown here is derived from an EMBL/GenBank/DDBJ whole genome shotgun (WGS) entry which is preliminary data.</text>
</comment>
<feature type="non-terminal residue" evidence="1">
    <location>
        <position position="1"/>
    </location>
</feature>
<keyword evidence="2" id="KW-1185">Reference proteome</keyword>
<organism evidence="1 2">
    <name type="scientific">Gambusia affinis</name>
    <name type="common">Western mosquitofish</name>
    <name type="synonym">Heterandria affinis</name>
    <dbReference type="NCBI Taxonomy" id="33528"/>
    <lineage>
        <taxon>Eukaryota</taxon>
        <taxon>Metazoa</taxon>
        <taxon>Chordata</taxon>
        <taxon>Craniata</taxon>
        <taxon>Vertebrata</taxon>
        <taxon>Euteleostomi</taxon>
        <taxon>Actinopterygii</taxon>
        <taxon>Neopterygii</taxon>
        <taxon>Teleostei</taxon>
        <taxon>Neoteleostei</taxon>
        <taxon>Acanthomorphata</taxon>
        <taxon>Ovalentaria</taxon>
        <taxon>Atherinomorphae</taxon>
        <taxon>Cyprinodontiformes</taxon>
        <taxon>Poeciliidae</taxon>
        <taxon>Poeciliinae</taxon>
        <taxon>Gambusia</taxon>
    </lineage>
</organism>
<name>A0A315W9S4_GAMAF</name>
<reference evidence="1 2" key="1">
    <citation type="journal article" date="2018" name="G3 (Bethesda)">
        <title>A High-Quality Reference Genome for the Invasive Mosquitofish Gambusia affinis Using a Chicago Library.</title>
        <authorList>
            <person name="Hoffberg S.L."/>
            <person name="Troendle N.J."/>
            <person name="Glenn T.C."/>
            <person name="Mahmud O."/>
            <person name="Louha S."/>
            <person name="Chalopin D."/>
            <person name="Bennetzen J.L."/>
            <person name="Mauricio R."/>
        </authorList>
    </citation>
    <scope>NUCLEOTIDE SEQUENCE [LARGE SCALE GENOMIC DNA]</scope>
    <source>
        <strain evidence="1">NE01/NJP1002.9</strain>
        <tissue evidence="1">Muscle</tissue>
    </source>
</reference>
<accession>A0A315W9S4</accession>
<dbReference type="EMBL" id="NHOQ01000160">
    <property type="protein sequence ID" value="PWA32551.1"/>
    <property type="molecule type" value="Genomic_DNA"/>
</dbReference>
<gene>
    <name evidence="1" type="ORF">CCH79_00015047</name>
</gene>
<dbReference type="Gene3D" id="2.60.40.10">
    <property type="entry name" value="Immunoglobulins"/>
    <property type="match status" value="1"/>
</dbReference>
<evidence type="ECO:0008006" key="3">
    <source>
        <dbReference type="Google" id="ProtNLM"/>
    </source>
</evidence>
<dbReference type="AlphaFoldDB" id="A0A315W9S4"/>
<sequence>PPESVSISLNPSGPPTEVSEVTLQCFVLNVASAENFAVTFYRGQMPLGHVKASNHRNEPVTQFWCEAKLDLGVEGPQPPLVGKSDNHSAVY</sequence>
<dbReference type="Proteomes" id="UP000250572">
    <property type="component" value="Unassembled WGS sequence"/>
</dbReference>
<feature type="non-terminal residue" evidence="1">
    <location>
        <position position="91"/>
    </location>
</feature>
<dbReference type="InterPro" id="IPR013783">
    <property type="entry name" value="Ig-like_fold"/>
</dbReference>
<evidence type="ECO:0000313" key="2">
    <source>
        <dbReference type="Proteomes" id="UP000250572"/>
    </source>
</evidence>
<evidence type="ECO:0000313" key="1">
    <source>
        <dbReference type="EMBL" id="PWA32551.1"/>
    </source>
</evidence>